<keyword evidence="2" id="KW-0812">Transmembrane</keyword>
<accession>A0A5D2PRH3</accession>
<keyword evidence="4" id="KW-1185">Reference proteome</keyword>
<keyword evidence="2" id="KW-1133">Transmembrane helix</keyword>
<dbReference type="EMBL" id="CM017616">
    <property type="protein sequence ID" value="TYI18626.1"/>
    <property type="molecule type" value="Genomic_DNA"/>
</dbReference>
<proteinExistence type="predicted"/>
<feature type="transmembrane region" description="Helical" evidence="2">
    <location>
        <begin position="51"/>
        <end position="71"/>
    </location>
</feature>
<feature type="compositionally biased region" description="Low complexity" evidence="1">
    <location>
        <begin position="96"/>
        <end position="109"/>
    </location>
</feature>
<evidence type="ECO:0000256" key="2">
    <source>
        <dbReference type="SAM" id="Phobius"/>
    </source>
</evidence>
<dbReference type="AlphaFoldDB" id="A0A5D2PRH3"/>
<dbReference type="Proteomes" id="UP000322667">
    <property type="component" value="Chromosome A07"/>
</dbReference>
<sequence>MYFYCIGVMATEFIIFYEISLLKRYDTLSIDNEREHVCSHSYMVMDAYKRALYRCHVICTCLSWCLFAAIASRSNQHHHHHHRDHRNNEGNPAVQSRRLTSTPSSSSSS</sequence>
<evidence type="ECO:0000313" key="4">
    <source>
        <dbReference type="Proteomes" id="UP000322667"/>
    </source>
</evidence>
<evidence type="ECO:0000313" key="3">
    <source>
        <dbReference type="EMBL" id="TYI18626.1"/>
    </source>
</evidence>
<name>A0A5D2PRH3_GOSTO</name>
<gene>
    <name evidence="3" type="ORF">ES332_A07G104800v1</name>
</gene>
<feature type="region of interest" description="Disordered" evidence="1">
    <location>
        <begin position="78"/>
        <end position="109"/>
    </location>
</feature>
<keyword evidence="2" id="KW-0472">Membrane</keyword>
<organism evidence="3 4">
    <name type="scientific">Gossypium tomentosum</name>
    <name type="common">Hawaiian cotton</name>
    <name type="synonym">Gossypium sandvicense</name>
    <dbReference type="NCBI Taxonomy" id="34277"/>
    <lineage>
        <taxon>Eukaryota</taxon>
        <taxon>Viridiplantae</taxon>
        <taxon>Streptophyta</taxon>
        <taxon>Embryophyta</taxon>
        <taxon>Tracheophyta</taxon>
        <taxon>Spermatophyta</taxon>
        <taxon>Magnoliopsida</taxon>
        <taxon>eudicotyledons</taxon>
        <taxon>Gunneridae</taxon>
        <taxon>Pentapetalae</taxon>
        <taxon>rosids</taxon>
        <taxon>malvids</taxon>
        <taxon>Malvales</taxon>
        <taxon>Malvaceae</taxon>
        <taxon>Malvoideae</taxon>
        <taxon>Gossypium</taxon>
    </lineage>
</organism>
<evidence type="ECO:0000256" key="1">
    <source>
        <dbReference type="SAM" id="MobiDB-lite"/>
    </source>
</evidence>
<protein>
    <submittedName>
        <fullName evidence="3">Uncharacterized protein</fullName>
    </submittedName>
</protein>
<reference evidence="3 4" key="1">
    <citation type="submission" date="2019-07" db="EMBL/GenBank/DDBJ databases">
        <title>WGS assembly of Gossypium tomentosum.</title>
        <authorList>
            <person name="Chen Z.J."/>
            <person name="Sreedasyam A."/>
            <person name="Ando A."/>
            <person name="Song Q."/>
            <person name="De L."/>
            <person name="Hulse-Kemp A."/>
            <person name="Ding M."/>
            <person name="Ye W."/>
            <person name="Kirkbride R."/>
            <person name="Jenkins J."/>
            <person name="Plott C."/>
            <person name="Lovell J."/>
            <person name="Lin Y.-M."/>
            <person name="Vaughn R."/>
            <person name="Liu B."/>
            <person name="Li W."/>
            <person name="Simpson S."/>
            <person name="Scheffler B."/>
            <person name="Saski C."/>
            <person name="Grover C."/>
            <person name="Hu G."/>
            <person name="Conover J."/>
            <person name="Carlson J."/>
            <person name="Shu S."/>
            <person name="Boston L."/>
            <person name="Williams M."/>
            <person name="Peterson D."/>
            <person name="Mcgee K."/>
            <person name="Jones D."/>
            <person name="Wendel J."/>
            <person name="Stelly D."/>
            <person name="Grimwood J."/>
            <person name="Schmutz J."/>
        </authorList>
    </citation>
    <scope>NUCLEOTIDE SEQUENCE [LARGE SCALE GENOMIC DNA]</scope>
    <source>
        <strain evidence="3">7179.01</strain>
    </source>
</reference>